<dbReference type="Proteomes" id="UP001163726">
    <property type="component" value="Chromosome"/>
</dbReference>
<dbReference type="SUPFAM" id="SSF48371">
    <property type="entry name" value="ARM repeat"/>
    <property type="match status" value="1"/>
</dbReference>
<dbReference type="InterPro" id="IPR011989">
    <property type="entry name" value="ARM-like"/>
</dbReference>
<dbReference type="InterPro" id="IPR028994">
    <property type="entry name" value="Integrin_alpha_N"/>
</dbReference>
<feature type="transmembrane region" description="Helical" evidence="2">
    <location>
        <begin position="21"/>
        <end position="42"/>
    </location>
</feature>
<name>A0ABY7AKU1_9ALTE</name>
<dbReference type="PANTHER" id="PTHR16026:SF0">
    <property type="entry name" value="CARTILAGE ACIDIC PROTEIN 1"/>
    <property type="match status" value="1"/>
</dbReference>
<dbReference type="SUPFAM" id="SSF69318">
    <property type="entry name" value="Integrin alpha N-terminal domain"/>
    <property type="match status" value="1"/>
</dbReference>
<reference evidence="3" key="1">
    <citation type="submission" date="2022-10" db="EMBL/GenBank/DDBJ databases">
        <title>Catenovulum adriacola sp. nov. isolated in the Harbour of Susak.</title>
        <authorList>
            <person name="Schoch T."/>
            <person name="Reich S.J."/>
            <person name="Stoeferle S."/>
            <person name="Flaiz M."/>
            <person name="Kazda M."/>
            <person name="Riedel C.U."/>
            <person name="Duerre P."/>
        </authorList>
    </citation>
    <scope>NUCLEOTIDE SEQUENCE</scope>
    <source>
        <strain evidence="3">TS8</strain>
    </source>
</reference>
<sequence length="1181" mass="132819">MCKQKRPLNYFYALFKPRRSVLNTFAWVLVFTILLLFLLIFIPNKKIIKASENLKPINVTSPEFKFVDTTIASGLTHQHKQHTGKITDLIDGLSAGACVADFDNDGWMDVIFTTGGGQTRFYGGQSWWDKHSAIEIYKNQNGFFVNKTPHSNIELVASTTACRTLDLNNDGLTDLVIASTHQDYIFKNIGDFKFEQIPTFSKIALNAWTSHISIIDINHDGLFDLHLSHLIRYQKNQKNLEDATGFSEQHLRQLDPSAYDGIQNQLLINQGDFQFSDQTRKYFNHQYAERTLAANWLDLNQDGLLDLIEFNLAKQPTRTYLQIPKGQLKQVSQNQWPLYISHSHFASAMQNINDSKNLLLMSRAQGLASLAIDINEKKAKDIGWQLGLNSNSYLHLNRWGIALADFNNNGLTDFAIATGSYQPNPFSPQSSLASHNLCARKIQTQLKYPQFKLSACSDNLIQSSRTAIRLDFNNDGQQDLLFANNNDFVQLLQNTTANSLNWINLQIPDLAKWHSAKLQLETNGKQINTGINLQDTLFGNHDPRLHFGLGDYQQVQVKLFTADGQLAFSQQLAANQFYQWKNTQWQPVLFTPTPKQLPFNVPDLATAIRTLQSTQLSQNQLIALNQLLSTASSAQVFEVANLIATQPQIKHLALYHNWLNVQSDILNQASFNAIKQLEPEQSVSTLLNYLSAKATPVQFCKASEVFATWFEQEEAVTQFKYKAIPYLFKALNRTEDKVVICAADALGHAEHKNASSAILTVLLKKSAPVQARLINALGKTRQTEANKPILDLLLTTESPAVIQQALIALTRLKQANLTTFISQISEPSKQQALFIALINFTQASDHIVIMPKVTQAWLAQLSPHIKFNQLQSSQAKQAYLIAADLGYLPPIKLPVLLDNKNTEVALSAARLLIKHNQINAKPDAYQLWNKILNLPLNPDTLIKLSTQISQAYLNQLTPTNLSQTQNQNSLAVFAKLSPNAQKQLSQILSYYPSSILNLGLPLCEQFDISHTLTAEASLNAFVSSCRLIFLSQQADLAQLKQQVTQIAKTNSVAQQHVLAYLLKYKNMAKLPTTAAKLFTARLSAAFFTHTRLPAEFKNRWASAHFTQDKASLNWLKQALKTTDEALLNQLLTQAQFTQLEQALELNKLNTIGEWSKPTQQRLAGFYIQAGYKLNPYQEAIQ</sequence>
<evidence type="ECO:0000256" key="1">
    <source>
        <dbReference type="ARBA" id="ARBA00022729"/>
    </source>
</evidence>
<dbReference type="InterPro" id="IPR027039">
    <property type="entry name" value="Crtac1"/>
</dbReference>
<dbReference type="InterPro" id="IPR016024">
    <property type="entry name" value="ARM-type_fold"/>
</dbReference>
<evidence type="ECO:0000313" key="4">
    <source>
        <dbReference type="Proteomes" id="UP001163726"/>
    </source>
</evidence>
<dbReference type="RefSeq" id="WP_268074465.1">
    <property type="nucleotide sequence ID" value="NZ_CP109965.1"/>
</dbReference>
<dbReference type="Gene3D" id="2.130.10.130">
    <property type="entry name" value="Integrin alpha, N-terminal"/>
    <property type="match status" value="1"/>
</dbReference>
<dbReference type="PANTHER" id="PTHR16026">
    <property type="entry name" value="CARTILAGE ACIDIC PROTEIN 1"/>
    <property type="match status" value="1"/>
</dbReference>
<keyword evidence="1" id="KW-0732">Signal</keyword>
<dbReference type="Pfam" id="PF13517">
    <property type="entry name" value="FG-GAP_3"/>
    <property type="match status" value="1"/>
</dbReference>
<keyword evidence="4" id="KW-1185">Reference proteome</keyword>
<protein>
    <submittedName>
        <fullName evidence="3">FG-GAP-like repeat-containing protein</fullName>
    </submittedName>
</protein>
<evidence type="ECO:0000256" key="2">
    <source>
        <dbReference type="SAM" id="Phobius"/>
    </source>
</evidence>
<accession>A0ABY7AKU1</accession>
<evidence type="ECO:0000313" key="3">
    <source>
        <dbReference type="EMBL" id="WAJ70162.1"/>
    </source>
</evidence>
<dbReference type="InterPro" id="IPR013517">
    <property type="entry name" value="FG-GAP"/>
</dbReference>
<keyword evidence="2" id="KW-0812">Transmembrane</keyword>
<keyword evidence="2" id="KW-1133">Transmembrane helix</keyword>
<gene>
    <name evidence="3" type="ORF">OLW01_13615</name>
</gene>
<dbReference type="EMBL" id="CP109965">
    <property type="protein sequence ID" value="WAJ70162.1"/>
    <property type="molecule type" value="Genomic_DNA"/>
</dbReference>
<keyword evidence="2" id="KW-0472">Membrane</keyword>
<dbReference type="Gene3D" id="1.25.10.10">
    <property type="entry name" value="Leucine-rich Repeat Variant"/>
    <property type="match status" value="1"/>
</dbReference>
<proteinExistence type="predicted"/>
<organism evidence="3 4">
    <name type="scientific">Catenovulum adriaticum</name>
    <dbReference type="NCBI Taxonomy" id="2984846"/>
    <lineage>
        <taxon>Bacteria</taxon>
        <taxon>Pseudomonadati</taxon>
        <taxon>Pseudomonadota</taxon>
        <taxon>Gammaproteobacteria</taxon>
        <taxon>Alteromonadales</taxon>
        <taxon>Alteromonadaceae</taxon>
        <taxon>Catenovulum</taxon>
    </lineage>
</organism>